<keyword evidence="1" id="KW-1133">Transmembrane helix</keyword>
<evidence type="ECO:0000256" key="1">
    <source>
        <dbReference type="SAM" id="Phobius"/>
    </source>
</evidence>
<dbReference type="AlphaFoldDB" id="A0A1L7XVU0"/>
<keyword evidence="1" id="KW-0472">Membrane</keyword>
<proteinExistence type="predicted"/>
<organism evidence="2 3">
    <name type="scientific">Phialocephala subalpina</name>
    <dbReference type="NCBI Taxonomy" id="576137"/>
    <lineage>
        <taxon>Eukaryota</taxon>
        <taxon>Fungi</taxon>
        <taxon>Dikarya</taxon>
        <taxon>Ascomycota</taxon>
        <taxon>Pezizomycotina</taxon>
        <taxon>Leotiomycetes</taxon>
        <taxon>Helotiales</taxon>
        <taxon>Mollisiaceae</taxon>
        <taxon>Phialocephala</taxon>
        <taxon>Phialocephala fortinii species complex</taxon>
    </lineage>
</organism>
<evidence type="ECO:0000313" key="3">
    <source>
        <dbReference type="Proteomes" id="UP000184330"/>
    </source>
</evidence>
<keyword evidence="1" id="KW-0812">Transmembrane</keyword>
<dbReference type="OrthoDB" id="5392263at2759"/>
<reference evidence="2 3" key="1">
    <citation type="submission" date="2016-03" db="EMBL/GenBank/DDBJ databases">
        <authorList>
            <person name="Ploux O."/>
        </authorList>
    </citation>
    <scope>NUCLEOTIDE SEQUENCE [LARGE SCALE GENOMIC DNA]</scope>
    <source>
        <strain evidence="2 3">UAMH 11012</strain>
    </source>
</reference>
<dbReference type="EMBL" id="FJOG01000065">
    <property type="protein sequence ID" value="CZR69128.1"/>
    <property type="molecule type" value="Genomic_DNA"/>
</dbReference>
<feature type="transmembrane region" description="Helical" evidence="1">
    <location>
        <begin position="286"/>
        <end position="304"/>
    </location>
</feature>
<feature type="transmembrane region" description="Helical" evidence="1">
    <location>
        <begin position="27"/>
        <end position="44"/>
    </location>
</feature>
<dbReference type="Proteomes" id="UP000184330">
    <property type="component" value="Unassembled WGS sequence"/>
</dbReference>
<sequence>MSLRFAKCLTSPEGPQYHAISRRNGNFLNLCAVAIVFATMFTPANANFDQGICFCDTDHAYVYLSPGPYASVNVTMGWCQQNCGGYKLSSSDEWLRPLATWILPTVALLLLCSVGEDKDDDEASWWKKIRDLIGFGYKAREYVALIGDPASAICGGFSEIFTDARVLLLKPRNWSEKAMRGLWTKVNAENNQQNTTLLETSTATDGPSRTHGDKDISVIQGSPVDSEVQTRLFYGIRVILTARLDFINAIFLPVVLLFATTIASFHDAYDNNGDIETAHNLAYGVWYSWVIILAVVSNSYAASVNPGVAEAAIRDLVDPRSHPTVPGRWLMAS</sequence>
<feature type="transmembrane region" description="Helical" evidence="1">
    <location>
        <begin position="246"/>
        <end position="266"/>
    </location>
</feature>
<feature type="transmembrane region" description="Helical" evidence="1">
    <location>
        <begin position="94"/>
        <end position="114"/>
    </location>
</feature>
<evidence type="ECO:0000313" key="2">
    <source>
        <dbReference type="EMBL" id="CZR69128.1"/>
    </source>
</evidence>
<gene>
    <name evidence="2" type="ORF">PAC_19028</name>
</gene>
<name>A0A1L7XVU0_9HELO</name>
<keyword evidence="3" id="KW-1185">Reference proteome</keyword>
<protein>
    <submittedName>
        <fullName evidence="2">Uncharacterized protein</fullName>
    </submittedName>
</protein>
<accession>A0A1L7XVU0</accession>